<dbReference type="RefSeq" id="WP_246114562.1">
    <property type="nucleotide sequence ID" value="NZ_SJPW01000004.1"/>
</dbReference>
<feature type="domain" description="HTH arsR-type" evidence="5">
    <location>
        <begin position="31"/>
        <end position="125"/>
    </location>
</feature>
<dbReference type="InterPro" id="IPR001845">
    <property type="entry name" value="HTH_ArsR_DNA-bd_dom"/>
</dbReference>
<evidence type="ECO:0000256" key="1">
    <source>
        <dbReference type="ARBA" id="ARBA00023015"/>
    </source>
</evidence>
<dbReference type="SUPFAM" id="SSF46785">
    <property type="entry name" value="Winged helix' DNA-binding domain"/>
    <property type="match status" value="1"/>
</dbReference>
<dbReference type="CDD" id="cd00090">
    <property type="entry name" value="HTH_ARSR"/>
    <property type="match status" value="1"/>
</dbReference>
<evidence type="ECO:0000256" key="3">
    <source>
        <dbReference type="ARBA" id="ARBA00023163"/>
    </source>
</evidence>
<reference evidence="6 7" key="1">
    <citation type="submission" date="2019-02" db="EMBL/GenBank/DDBJ databases">
        <title>Deep-cultivation of Planctomycetes and their phenomic and genomic characterization uncovers novel biology.</title>
        <authorList>
            <person name="Wiegand S."/>
            <person name="Jogler M."/>
            <person name="Boedeker C."/>
            <person name="Pinto D."/>
            <person name="Vollmers J."/>
            <person name="Rivas-Marin E."/>
            <person name="Kohn T."/>
            <person name="Peeters S.H."/>
            <person name="Heuer A."/>
            <person name="Rast P."/>
            <person name="Oberbeckmann S."/>
            <person name="Bunk B."/>
            <person name="Jeske O."/>
            <person name="Meyerdierks A."/>
            <person name="Storesund J.E."/>
            <person name="Kallscheuer N."/>
            <person name="Luecker S."/>
            <person name="Lage O.M."/>
            <person name="Pohl T."/>
            <person name="Merkel B.J."/>
            <person name="Hornburger P."/>
            <person name="Mueller R.-W."/>
            <person name="Bruemmer F."/>
            <person name="Labrenz M."/>
            <person name="Spormann A.M."/>
            <person name="Op Den Camp H."/>
            <person name="Overmann J."/>
            <person name="Amann R."/>
            <person name="Jetten M.S.M."/>
            <person name="Mascher T."/>
            <person name="Medema M.H."/>
            <person name="Devos D.P."/>
            <person name="Kaster A.-K."/>
            <person name="Ovreas L."/>
            <person name="Rohde M."/>
            <person name="Galperin M.Y."/>
            <person name="Jogler C."/>
        </authorList>
    </citation>
    <scope>NUCLEOTIDE SEQUENCE [LARGE SCALE GENOMIC DNA]</scope>
    <source>
        <strain evidence="6 7">Poly51</strain>
    </source>
</reference>
<dbReference type="PANTHER" id="PTHR43132:SF8">
    <property type="entry name" value="HTH-TYPE TRANSCRIPTIONAL REGULATOR KMTR"/>
    <property type="match status" value="1"/>
</dbReference>
<gene>
    <name evidence="6" type="primary">czrA</name>
    <name evidence="6" type="ORF">Poly51_34810</name>
</gene>
<keyword evidence="2" id="KW-0238">DNA-binding</keyword>
<dbReference type="PROSITE" id="PS50987">
    <property type="entry name" value="HTH_ARSR_2"/>
    <property type="match status" value="1"/>
</dbReference>
<evidence type="ECO:0000313" key="6">
    <source>
        <dbReference type="EMBL" id="TWU54762.1"/>
    </source>
</evidence>
<dbReference type="PRINTS" id="PR00778">
    <property type="entry name" value="HTHARSR"/>
</dbReference>
<accession>A0A5C6F0F0</accession>
<name>A0A5C6F0F0_9BACT</name>
<dbReference type="Proteomes" id="UP000318288">
    <property type="component" value="Unassembled WGS sequence"/>
</dbReference>
<organism evidence="6 7">
    <name type="scientific">Rubripirellula tenax</name>
    <dbReference type="NCBI Taxonomy" id="2528015"/>
    <lineage>
        <taxon>Bacteria</taxon>
        <taxon>Pseudomonadati</taxon>
        <taxon>Planctomycetota</taxon>
        <taxon>Planctomycetia</taxon>
        <taxon>Pirellulales</taxon>
        <taxon>Pirellulaceae</taxon>
        <taxon>Rubripirellula</taxon>
    </lineage>
</organism>
<evidence type="ECO:0000313" key="7">
    <source>
        <dbReference type="Proteomes" id="UP000318288"/>
    </source>
</evidence>
<protein>
    <submittedName>
        <fullName evidence="6">HTH-type transcriptional repressor CzrA</fullName>
    </submittedName>
</protein>
<dbReference type="InterPro" id="IPR011991">
    <property type="entry name" value="ArsR-like_HTH"/>
</dbReference>
<keyword evidence="3" id="KW-0804">Transcription</keyword>
<comment type="caution">
    <text evidence="6">The sequence shown here is derived from an EMBL/GenBank/DDBJ whole genome shotgun (WGS) entry which is preliminary data.</text>
</comment>
<keyword evidence="7" id="KW-1185">Reference proteome</keyword>
<proteinExistence type="predicted"/>
<dbReference type="GO" id="GO:0003700">
    <property type="term" value="F:DNA-binding transcription factor activity"/>
    <property type="evidence" value="ECO:0007669"/>
    <property type="project" value="InterPro"/>
</dbReference>
<dbReference type="Gene3D" id="1.10.10.10">
    <property type="entry name" value="Winged helix-like DNA-binding domain superfamily/Winged helix DNA-binding domain"/>
    <property type="match status" value="1"/>
</dbReference>
<dbReference type="AlphaFoldDB" id="A0A5C6F0F0"/>
<evidence type="ECO:0000256" key="2">
    <source>
        <dbReference type="ARBA" id="ARBA00023125"/>
    </source>
</evidence>
<dbReference type="NCBIfam" id="NF033788">
    <property type="entry name" value="HTH_metalloreg"/>
    <property type="match status" value="1"/>
</dbReference>
<dbReference type="PANTHER" id="PTHR43132">
    <property type="entry name" value="ARSENICAL RESISTANCE OPERON REPRESSOR ARSR-RELATED"/>
    <property type="match status" value="1"/>
</dbReference>
<dbReference type="Pfam" id="PF01022">
    <property type="entry name" value="HTH_5"/>
    <property type="match status" value="1"/>
</dbReference>
<feature type="region of interest" description="Disordered" evidence="4">
    <location>
        <begin position="1"/>
        <end position="23"/>
    </location>
</feature>
<dbReference type="EMBL" id="SJPW01000004">
    <property type="protein sequence ID" value="TWU54762.1"/>
    <property type="molecule type" value="Genomic_DNA"/>
</dbReference>
<dbReference type="InterPro" id="IPR036388">
    <property type="entry name" value="WH-like_DNA-bd_sf"/>
</dbReference>
<dbReference type="InterPro" id="IPR036390">
    <property type="entry name" value="WH_DNA-bd_sf"/>
</dbReference>
<dbReference type="GO" id="GO:0003677">
    <property type="term" value="F:DNA binding"/>
    <property type="evidence" value="ECO:0007669"/>
    <property type="project" value="UniProtKB-KW"/>
</dbReference>
<keyword evidence="1" id="KW-0805">Transcription regulation</keyword>
<dbReference type="InterPro" id="IPR051011">
    <property type="entry name" value="Metal_resp_trans_reg"/>
</dbReference>
<sequence length="130" mass="14478">MAKLKNRNSTVPADESPSCDGHGHRGLAMRVDAEACERAAAIFRALGDPQRLRLLILLEAGECCVSELCQTLDEPMPAISQRLRLLKSERIVRSRRDGKHVYYALADDHISRLVTNGVMHAMELSHSDSR</sequence>
<evidence type="ECO:0000256" key="4">
    <source>
        <dbReference type="SAM" id="MobiDB-lite"/>
    </source>
</evidence>
<dbReference type="SMART" id="SM00418">
    <property type="entry name" value="HTH_ARSR"/>
    <property type="match status" value="1"/>
</dbReference>
<evidence type="ECO:0000259" key="5">
    <source>
        <dbReference type="PROSITE" id="PS50987"/>
    </source>
</evidence>